<dbReference type="HOGENOM" id="CLU_020336_7_5_1"/>
<protein>
    <submittedName>
        <fullName evidence="4">Alpha/beta-Hydrolase</fullName>
    </submittedName>
</protein>
<comment type="similarity">
    <text evidence="2">Belongs to the AB hydrolase superfamily. Epoxide hydrolase family.</text>
</comment>
<dbReference type="STRING" id="1116229.S3CUY8"/>
<dbReference type="GeneID" id="19468942"/>
<keyword evidence="1 4" id="KW-0378">Hydrolase</keyword>
<name>S3CUY8_GLAL2</name>
<dbReference type="PRINTS" id="PR00412">
    <property type="entry name" value="EPOXHYDRLASE"/>
</dbReference>
<dbReference type="PRINTS" id="PR00111">
    <property type="entry name" value="ABHYDROLASE"/>
</dbReference>
<dbReference type="InterPro" id="IPR000073">
    <property type="entry name" value="AB_hydrolase_1"/>
</dbReference>
<dbReference type="InterPro" id="IPR029058">
    <property type="entry name" value="AB_hydrolase_fold"/>
</dbReference>
<organism evidence="4 5">
    <name type="scientific">Glarea lozoyensis (strain ATCC 20868 / MF5171)</name>
    <dbReference type="NCBI Taxonomy" id="1116229"/>
    <lineage>
        <taxon>Eukaryota</taxon>
        <taxon>Fungi</taxon>
        <taxon>Dikarya</taxon>
        <taxon>Ascomycota</taxon>
        <taxon>Pezizomycotina</taxon>
        <taxon>Leotiomycetes</taxon>
        <taxon>Helotiales</taxon>
        <taxon>Helotiaceae</taxon>
        <taxon>Glarea</taxon>
    </lineage>
</organism>
<dbReference type="OMA" id="YQIPMLV"/>
<evidence type="ECO:0000313" key="5">
    <source>
        <dbReference type="Proteomes" id="UP000016922"/>
    </source>
</evidence>
<dbReference type="PANTHER" id="PTHR43329">
    <property type="entry name" value="EPOXIDE HYDROLASE"/>
    <property type="match status" value="1"/>
</dbReference>
<dbReference type="OrthoDB" id="408373at2759"/>
<dbReference type="KEGG" id="glz:GLAREA_09895"/>
<reference evidence="4 5" key="1">
    <citation type="journal article" date="2013" name="BMC Genomics">
        <title>Genomics-driven discovery of the pneumocandin biosynthetic gene cluster in the fungus Glarea lozoyensis.</title>
        <authorList>
            <person name="Chen L."/>
            <person name="Yue Q."/>
            <person name="Zhang X."/>
            <person name="Xiang M."/>
            <person name="Wang C."/>
            <person name="Li S."/>
            <person name="Che Y."/>
            <person name="Ortiz-Lopez F.J."/>
            <person name="Bills G.F."/>
            <person name="Liu X."/>
            <person name="An Z."/>
        </authorList>
    </citation>
    <scope>NUCLEOTIDE SEQUENCE [LARGE SCALE GENOMIC DNA]</scope>
    <source>
        <strain evidence="5">ATCC 20868 / MF5171</strain>
    </source>
</reference>
<evidence type="ECO:0000259" key="3">
    <source>
        <dbReference type="Pfam" id="PF00561"/>
    </source>
</evidence>
<sequence>MAPKLSVSEAKSLYKTTTLNGQKYSYMLSEPQNGSATDTIFLIHGFPDMSYGWRNQIPFLNSLGLRVVVPDMLGYGHSSTSSDPKFMTYKRAADDIAALAAELKLSKIILGGHDWGGATVYRVALFHPDLVSAVFSVCTPFGPPGEEYRDMAEMPNFKYQIQFRGDEIVEQVKGEEKIRQFLNAMYGGRTKEKEVGFGVEHGVYLDKLVRIGETPLLSKEEMDFYVERFAVNGMQGPTNWYRTGKLNYEDEKAMNIDWSTYKFKMPFLFIGGARDAALPPAMSKNMDKYFRSLTRGEVNASHWALWEKPDEVNLYIKEFLFGSAGAAKL</sequence>
<proteinExistence type="inferred from homology"/>
<dbReference type="SUPFAM" id="SSF53474">
    <property type="entry name" value="alpha/beta-Hydrolases"/>
    <property type="match status" value="1"/>
</dbReference>
<accession>S3CUY8</accession>
<dbReference type="GO" id="GO:0016787">
    <property type="term" value="F:hydrolase activity"/>
    <property type="evidence" value="ECO:0007669"/>
    <property type="project" value="UniProtKB-KW"/>
</dbReference>
<evidence type="ECO:0000256" key="2">
    <source>
        <dbReference type="ARBA" id="ARBA00038334"/>
    </source>
</evidence>
<keyword evidence="5" id="KW-1185">Reference proteome</keyword>
<dbReference type="InterPro" id="IPR000639">
    <property type="entry name" value="Epox_hydrolase-like"/>
</dbReference>
<dbReference type="AlphaFoldDB" id="S3CUY8"/>
<dbReference type="Pfam" id="PF00561">
    <property type="entry name" value="Abhydrolase_1"/>
    <property type="match status" value="1"/>
</dbReference>
<dbReference type="Gene3D" id="3.40.50.1820">
    <property type="entry name" value="alpha/beta hydrolase"/>
    <property type="match status" value="1"/>
</dbReference>
<dbReference type="RefSeq" id="XP_008084682.1">
    <property type="nucleotide sequence ID" value="XM_008086491.1"/>
</dbReference>
<gene>
    <name evidence="4" type="ORF">GLAREA_09895</name>
</gene>
<dbReference type="eggNOG" id="KOG4178">
    <property type="taxonomic scope" value="Eukaryota"/>
</dbReference>
<evidence type="ECO:0000256" key="1">
    <source>
        <dbReference type="ARBA" id="ARBA00022801"/>
    </source>
</evidence>
<dbReference type="Proteomes" id="UP000016922">
    <property type="component" value="Unassembled WGS sequence"/>
</dbReference>
<dbReference type="EMBL" id="KE145368">
    <property type="protein sequence ID" value="EPE28774.1"/>
    <property type="molecule type" value="Genomic_DNA"/>
</dbReference>
<evidence type="ECO:0000313" key="4">
    <source>
        <dbReference type="EMBL" id="EPE28774.1"/>
    </source>
</evidence>
<feature type="domain" description="AB hydrolase-1" evidence="3">
    <location>
        <begin position="39"/>
        <end position="309"/>
    </location>
</feature>